<evidence type="ECO:0008006" key="5">
    <source>
        <dbReference type="Google" id="ProtNLM"/>
    </source>
</evidence>
<accession>A0A3R7NB01</accession>
<feature type="compositionally biased region" description="Basic and acidic residues" evidence="1">
    <location>
        <begin position="164"/>
        <end position="174"/>
    </location>
</feature>
<dbReference type="Proteomes" id="UP000283634">
    <property type="component" value="Unassembled WGS sequence"/>
</dbReference>
<reference evidence="3 4" key="1">
    <citation type="journal article" date="2018" name="BMC Genomics">
        <title>Genomic comparison of Trypanosoma conorhini and Trypanosoma rangeli to Trypanosoma cruzi strains of high and low virulence.</title>
        <authorList>
            <person name="Bradwell K.R."/>
            <person name="Koparde V.N."/>
            <person name="Matveyev A.V."/>
            <person name="Serrano M.G."/>
            <person name="Alves J.M."/>
            <person name="Parikh H."/>
            <person name="Huang B."/>
            <person name="Lee V."/>
            <person name="Espinosa-Alvarez O."/>
            <person name="Ortiz P.A."/>
            <person name="Costa-Martins A.G."/>
            <person name="Teixeira M.M."/>
            <person name="Buck G.A."/>
        </authorList>
    </citation>
    <scope>NUCLEOTIDE SEQUENCE [LARGE SCALE GENOMIC DNA]</scope>
    <source>
        <strain evidence="3 4">AM80</strain>
    </source>
</reference>
<feature type="region of interest" description="Disordered" evidence="1">
    <location>
        <begin position="66"/>
        <end position="311"/>
    </location>
</feature>
<keyword evidence="2" id="KW-0732">Signal</keyword>
<feature type="compositionally biased region" description="Polar residues" evidence="1">
    <location>
        <begin position="177"/>
        <end position="196"/>
    </location>
</feature>
<protein>
    <recommendedName>
        <fullName evidence="5">Mucin-associated surface protein (MASP)</fullName>
    </recommendedName>
</protein>
<evidence type="ECO:0000256" key="2">
    <source>
        <dbReference type="SAM" id="SignalP"/>
    </source>
</evidence>
<comment type="caution">
    <text evidence="3">The sequence shown here is derived from an EMBL/GenBank/DDBJ whole genome shotgun (WGS) entry which is preliminary data.</text>
</comment>
<evidence type="ECO:0000313" key="4">
    <source>
        <dbReference type="Proteomes" id="UP000283634"/>
    </source>
</evidence>
<feature type="signal peptide" evidence="2">
    <location>
        <begin position="1"/>
        <end position="22"/>
    </location>
</feature>
<dbReference type="RefSeq" id="XP_029235372.1">
    <property type="nucleotide sequence ID" value="XM_029384813.1"/>
</dbReference>
<feature type="compositionally biased region" description="Basic and acidic residues" evidence="1">
    <location>
        <begin position="108"/>
        <end position="120"/>
    </location>
</feature>
<proteinExistence type="predicted"/>
<feature type="compositionally biased region" description="Basic and acidic residues" evidence="1">
    <location>
        <begin position="72"/>
        <end position="89"/>
    </location>
</feature>
<gene>
    <name evidence="3" type="ORF">TraAM80_08051</name>
</gene>
<dbReference type="OMA" id="VQLQTHE"/>
<feature type="compositionally biased region" description="Polar residues" evidence="1">
    <location>
        <begin position="217"/>
        <end position="227"/>
    </location>
</feature>
<evidence type="ECO:0000256" key="1">
    <source>
        <dbReference type="SAM" id="MobiDB-lite"/>
    </source>
</evidence>
<feature type="compositionally biased region" description="Polar residues" evidence="1">
    <location>
        <begin position="255"/>
        <end position="271"/>
    </location>
</feature>
<dbReference type="GeneID" id="40331984"/>
<keyword evidence="4" id="KW-1185">Reference proteome</keyword>
<name>A0A3R7NB01_TRYRA</name>
<evidence type="ECO:0000313" key="3">
    <source>
        <dbReference type="EMBL" id="RNE99758.1"/>
    </source>
</evidence>
<organism evidence="3 4">
    <name type="scientific">Trypanosoma rangeli</name>
    <dbReference type="NCBI Taxonomy" id="5698"/>
    <lineage>
        <taxon>Eukaryota</taxon>
        <taxon>Discoba</taxon>
        <taxon>Euglenozoa</taxon>
        <taxon>Kinetoplastea</taxon>
        <taxon>Metakinetoplastina</taxon>
        <taxon>Trypanosomatida</taxon>
        <taxon>Trypanosomatidae</taxon>
        <taxon>Trypanosoma</taxon>
        <taxon>Herpetosoma</taxon>
    </lineage>
</organism>
<feature type="chain" id="PRO_5018779211" description="Mucin-associated surface protein (MASP)" evidence="2">
    <location>
        <begin position="23"/>
        <end position="334"/>
    </location>
</feature>
<dbReference type="AlphaFoldDB" id="A0A3R7NB01"/>
<feature type="compositionally biased region" description="Pro residues" evidence="1">
    <location>
        <begin position="137"/>
        <end position="148"/>
    </location>
</feature>
<sequence>MAGRVLLVCALCVLCCCGGVGAWGGGYCTESDWRDLRAVARDMTEAEIEGQYCGRKPEFVQRLRASLQASGDHSESHTEQGDSINERGSDTPTGPKGDSGGGVSTDQINDRSESRNEGEAGKPNSTEVQGNLGKASPSPPSPQVPGAPPEQNEQDRTAGLQEDINARKTPEERAGASPTSQPNDPSQPQTRAQEPQNGVDATKQLSSSDAEAPPGFSSDTSVGNNAERTPPPISETGDDAPGTQAEDSADKNSKGKTASDSPVSPQGQQDVATAGAKTSGDKEPAAAAEGAVTNKNNSAITADSDGGSAASHCTSPVALFLLLACAVSAAMAAA</sequence>
<dbReference type="EMBL" id="MKGL01000365">
    <property type="protein sequence ID" value="RNE99758.1"/>
    <property type="molecule type" value="Genomic_DNA"/>
</dbReference>